<evidence type="ECO:0000313" key="7">
    <source>
        <dbReference type="EMBL" id="CAE0322705.1"/>
    </source>
</evidence>
<reference evidence="7" key="1">
    <citation type="submission" date="2021-01" db="EMBL/GenBank/DDBJ databases">
        <authorList>
            <person name="Corre E."/>
            <person name="Pelletier E."/>
            <person name="Niang G."/>
            <person name="Scheremetjew M."/>
            <person name="Finn R."/>
            <person name="Kale V."/>
            <person name="Holt S."/>
            <person name="Cochrane G."/>
            <person name="Meng A."/>
            <person name="Brown T."/>
            <person name="Cohen L."/>
        </authorList>
    </citation>
    <scope>NUCLEOTIDE SEQUENCE</scope>
    <source>
        <strain evidence="7">S3</strain>
    </source>
</reference>
<feature type="region of interest" description="Disordered" evidence="5">
    <location>
        <begin position="98"/>
        <end position="129"/>
    </location>
</feature>
<comment type="similarity">
    <text evidence="2">Belongs to the SPT4 family.</text>
</comment>
<dbReference type="PANTHER" id="PTHR12882">
    <property type="entry name" value="SUPPRESSOR OF TY 4"/>
    <property type="match status" value="1"/>
</dbReference>
<dbReference type="InterPro" id="IPR029040">
    <property type="entry name" value="RPABC4/Spt4"/>
</dbReference>
<proteinExistence type="inferred from homology"/>
<dbReference type="AlphaFoldDB" id="A0A7S3IG77"/>
<protein>
    <recommendedName>
        <fullName evidence="6">Spt4/RpoE2 zinc finger domain-containing protein</fullName>
    </recommendedName>
</protein>
<dbReference type="SUPFAM" id="SSF63393">
    <property type="entry name" value="RNA polymerase subunits"/>
    <property type="match status" value="1"/>
</dbReference>
<dbReference type="InterPro" id="IPR038510">
    <property type="entry name" value="Spt4_sf"/>
</dbReference>
<evidence type="ECO:0000259" key="6">
    <source>
        <dbReference type="SMART" id="SM01389"/>
    </source>
</evidence>
<evidence type="ECO:0000256" key="4">
    <source>
        <dbReference type="ARBA" id="ARBA00023242"/>
    </source>
</evidence>
<name>A0A7S3IG77_9SPIT</name>
<gene>
    <name evidence="7" type="ORF">SINC0208_LOCUS3289</name>
</gene>
<evidence type="ECO:0000256" key="5">
    <source>
        <dbReference type="SAM" id="MobiDB-lite"/>
    </source>
</evidence>
<dbReference type="GO" id="GO:0140673">
    <property type="term" value="P:transcription elongation-coupled chromatin remodeling"/>
    <property type="evidence" value="ECO:0007669"/>
    <property type="project" value="InterPro"/>
</dbReference>
<dbReference type="GO" id="GO:0008270">
    <property type="term" value="F:zinc ion binding"/>
    <property type="evidence" value="ECO:0007669"/>
    <property type="project" value="InterPro"/>
</dbReference>
<evidence type="ECO:0000256" key="1">
    <source>
        <dbReference type="ARBA" id="ARBA00004123"/>
    </source>
</evidence>
<keyword evidence="3" id="KW-0804">Transcription</keyword>
<dbReference type="InterPro" id="IPR022800">
    <property type="entry name" value="Spt4/RpoE2_Znf"/>
</dbReference>
<dbReference type="GO" id="GO:0032044">
    <property type="term" value="C:DSIF complex"/>
    <property type="evidence" value="ECO:0007669"/>
    <property type="project" value="TreeGrafter"/>
</dbReference>
<dbReference type="Pfam" id="PF06093">
    <property type="entry name" value="Spt4"/>
    <property type="match status" value="1"/>
</dbReference>
<dbReference type="Gene3D" id="3.30.40.210">
    <property type="match status" value="1"/>
</dbReference>
<accession>A0A7S3IG77</accession>
<comment type="subcellular location">
    <subcellularLocation>
        <location evidence="1">Nucleus</location>
    </subcellularLocation>
</comment>
<dbReference type="InterPro" id="IPR009287">
    <property type="entry name" value="Spt4"/>
</dbReference>
<feature type="compositionally biased region" description="Acidic residues" evidence="5">
    <location>
        <begin position="117"/>
        <end position="129"/>
    </location>
</feature>
<dbReference type="SMART" id="SM01389">
    <property type="entry name" value="Spt4"/>
    <property type="match status" value="1"/>
</dbReference>
<keyword evidence="4" id="KW-0539">Nucleus</keyword>
<dbReference type="EMBL" id="HBIH01008019">
    <property type="protein sequence ID" value="CAE0322705.1"/>
    <property type="molecule type" value="Transcribed_RNA"/>
</dbReference>
<dbReference type="GO" id="GO:0000993">
    <property type="term" value="F:RNA polymerase II complex binding"/>
    <property type="evidence" value="ECO:0007669"/>
    <property type="project" value="TreeGrafter"/>
</dbReference>
<sequence>MPDTHKEKNLRACTTCKLIMSDSQWQKRERKKGITFLCPNQAVMPHHEMRTTPYFTGLVSIFKPGQSWVGRFNGLEGLLPGIYAVHILKDTDEVYEEDYKSTRNKKKKGQEKKREFDEESFEGLDEYEL</sequence>
<evidence type="ECO:0000256" key="2">
    <source>
        <dbReference type="ARBA" id="ARBA00010464"/>
    </source>
</evidence>
<feature type="compositionally biased region" description="Basic residues" evidence="5">
    <location>
        <begin position="102"/>
        <end position="111"/>
    </location>
</feature>
<organism evidence="7">
    <name type="scientific">Strombidium inclinatum</name>
    <dbReference type="NCBI Taxonomy" id="197538"/>
    <lineage>
        <taxon>Eukaryota</taxon>
        <taxon>Sar</taxon>
        <taxon>Alveolata</taxon>
        <taxon>Ciliophora</taxon>
        <taxon>Intramacronucleata</taxon>
        <taxon>Spirotrichea</taxon>
        <taxon>Oligotrichia</taxon>
        <taxon>Strombidiidae</taxon>
        <taxon>Strombidium</taxon>
    </lineage>
</organism>
<evidence type="ECO:0000256" key="3">
    <source>
        <dbReference type="ARBA" id="ARBA00023163"/>
    </source>
</evidence>
<dbReference type="PANTHER" id="PTHR12882:SF1">
    <property type="entry name" value="TRANSCRIPTION ELONGATION FACTOR SPT4"/>
    <property type="match status" value="1"/>
</dbReference>
<dbReference type="GO" id="GO:0006355">
    <property type="term" value="P:regulation of DNA-templated transcription"/>
    <property type="evidence" value="ECO:0007669"/>
    <property type="project" value="InterPro"/>
</dbReference>
<feature type="domain" description="Spt4/RpoE2 zinc finger" evidence="6">
    <location>
        <begin position="10"/>
        <end position="88"/>
    </location>
</feature>